<evidence type="ECO:0000313" key="3">
    <source>
        <dbReference type="Proteomes" id="UP001060261"/>
    </source>
</evidence>
<feature type="transmembrane region" description="Helical" evidence="1">
    <location>
        <begin position="36"/>
        <end position="55"/>
    </location>
</feature>
<protein>
    <submittedName>
        <fullName evidence="2">Uncharacterized protein</fullName>
    </submittedName>
</protein>
<accession>A0ABY5YCT5</accession>
<gene>
    <name evidence="2" type="ORF">N0D28_08730</name>
</gene>
<evidence type="ECO:0000313" key="2">
    <source>
        <dbReference type="EMBL" id="UWX62854.1"/>
    </source>
</evidence>
<reference evidence="2" key="1">
    <citation type="submission" date="2022-09" db="EMBL/GenBank/DDBJ databases">
        <title>genome sequence of Deinococcus rubellus.</title>
        <authorList>
            <person name="Srinivasan S."/>
        </authorList>
    </citation>
    <scope>NUCLEOTIDE SEQUENCE</scope>
    <source>
        <strain evidence="2">Ant6</strain>
    </source>
</reference>
<keyword evidence="1" id="KW-1133">Transmembrane helix</keyword>
<organism evidence="2 3">
    <name type="scientific">Deinococcus rubellus</name>
    <dbReference type="NCBI Taxonomy" id="1889240"/>
    <lineage>
        <taxon>Bacteria</taxon>
        <taxon>Thermotogati</taxon>
        <taxon>Deinococcota</taxon>
        <taxon>Deinococci</taxon>
        <taxon>Deinococcales</taxon>
        <taxon>Deinococcaceae</taxon>
        <taxon>Deinococcus</taxon>
    </lineage>
</organism>
<proteinExistence type="predicted"/>
<keyword evidence="1" id="KW-0812">Transmembrane</keyword>
<keyword evidence="1" id="KW-0472">Membrane</keyword>
<sequence length="57" mass="5904">MILWALVTLILFSALLLGLAAFGPLRGTPSARPLSWTASVQAVLALLLVGARLTGMA</sequence>
<dbReference type="RefSeq" id="WP_260559148.1">
    <property type="nucleotide sequence ID" value="NZ_BAABEC010000071.1"/>
</dbReference>
<name>A0ABY5YCT5_9DEIO</name>
<dbReference type="EMBL" id="CP104213">
    <property type="protein sequence ID" value="UWX62854.1"/>
    <property type="molecule type" value="Genomic_DNA"/>
</dbReference>
<dbReference type="Proteomes" id="UP001060261">
    <property type="component" value="Chromosome"/>
</dbReference>
<evidence type="ECO:0000256" key="1">
    <source>
        <dbReference type="SAM" id="Phobius"/>
    </source>
</evidence>
<keyword evidence="3" id="KW-1185">Reference proteome</keyword>